<accession>A0AAV4QKY3</accession>
<keyword evidence="3" id="KW-1185">Reference proteome</keyword>
<dbReference type="AlphaFoldDB" id="A0AAV4QKY3"/>
<sequence>MEYPQTSHSNSTSMRAPTEECINMKAPPSIGGSKKGADQRMGARSYDSIVRHNSCLRHDSNLRHNSNLRNDSILRHDSIEISFNTAPGGVSKPFSPAPTNIFKDDIWGLNPTNVEFGNVYLKRCTVYSGTKYVQSGVSKSFNSAPRNVVKDDIWDLNTPNIVFEDVYSKRCSVYSGTKYVQCNRLPWSIPGIIAFVRYLKYLIGMLAISNNTSDQHWYRTVEFGSKPTRKKEANAFLSRIGIRVINLMSKYLSFVLQQKDEIMRIE</sequence>
<dbReference type="EMBL" id="BPLQ01004695">
    <property type="protein sequence ID" value="GIY09979.1"/>
    <property type="molecule type" value="Genomic_DNA"/>
</dbReference>
<evidence type="ECO:0000313" key="3">
    <source>
        <dbReference type="Proteomes" id="UP001054837"/>
    </source>
</evidence>
<dbReference type="Proteomes" id="UP001054837">
    <property type="component" value="Unassembled WGS sequence"/>
</dbReference>
<feature type="region of interest" description="Disordered" evidence="1">
    <location>
        <begin position="23"/>
        <end position="42"/>
    </location>
</feature>
<reference evidence="2 3" key="1">
    <citation type="submission" date="2021-06" db="EMBL/GenBank/DDBJ databases">
        <title>Caerostris darwini draft genome.</title>
        <authorList>
            <person name="Kono N."/>
            <person name="Arakawa K."/>
        </authorList>
    </citation>
    <scope>NUCLEOTIDE SEQUENCE [LARGE SCALE GENOMIC DNA]</scope>
</reference>
<protein>
    <submittedName>
        <fullName evidence="2">Uncharacterized protein</fullName>
    </submittedName>
</protein>
<evidence type="ECO:0000256" key="1">
    <source>
        <dbReference type="SAM" id="MobiDB-lite"/>
    </source>
</evidence>
<evidence type="ECO:0000313" key="2">
    <source>
        <dbReference type="EMBL" id="GIY09979.1"/>
    </source>
</evidence>
<comment type="caution">
    <text evidence="2">The sequence shown here is derived from an EMBL/GenBank/DDBJ whole genome shotgun (WGS) entry which is preliminary data.</text>
</comment>
<organism evidence="2 3">
    <name type="scientific">Caerostris darwini</name>
    <dbReference type="NCBI Taxonomy" id="1538125"/>
    <lineage>
        <taxon>Eukaryota</taxon>
        <taxon>Metazoa</taxon>
        <taxon>Ecdysozoa</taxon>
        <taxon>Arthropoda</taxon>
        <taxon>Chelicerata</taxon>
        <taxon>Arachnida</taxon>
        <taxon>Araneae</taxon>
        <taxon>Araneomorphae</taxon>
        <taxon>Entelegynae</taxon>
        <taxon>Araneoidea</taxon>
        <taxon>Araneidae</taxon>
        <taxon>Caerostris</taxon>
    </lineage>
</organism>
<gene>
    <name evidence="2" type="ORF">CDAR_448531</name>
</gene>
<proteinExistence type="predicted"/>
<name>A0AAV4QKY3_9ARAC</name>